<dbReference type="AlphaFoldDB" id="A0A564W0J5"/>
<keyword evidence="2 9" id="KW-0121">Carboxypeptidase</keyword>
<evidence type="ECO:0000313" key="9">
    <source>
        <dbReference type="EMBL" id="VUX38316.1"/>
    </source>
</evidence>
<evidence type="ECO:0000256" key="3">
    <source>
        <dbReference type="ARBA" id="ARBA00022670"/>
    </source>
</evidence>
<dbReference type="SUPFAM" id="SSF52317">
    <property type="entry name" value="Class I glutamine amidotransferase-like"/>
    <property type="match status" value="1"/>
</dbReference>
<dbReference type="GO" id="GO:0006508">
    <property type="term" value="P:proteolysis"/>
    <property type="evidence" value="ECO:0007669"/>
    <property type="project" value="UniProtKB-KW"/>
</dbReference>
<dbReference type="Proteomes" id="UP000408482">
    <property type="component" value="Unassembled WGS sequence"/>
</dbReference>
<comment type="similarity">
    <text evidence="1">Belongs to the peptidase S66 family.</text>
</comment>
<dbReference type="InterPro" id="IPR027461">
    <property type="entry name" value="Carboxypeptidase_A_C_sf"/>
</dbReference>
<sequence>MELIKPQKLHKGDTIGFIAPCYMIQKEEAEKSRSVLEGLGYRVKYAKNLFSSEWGFAGSDLQRADDFNEMILDEDVKMILFTGGEVSIHLLPLLNYEQIRKHVKIICSYSDSTTLLSAVYSRSKIVTFYGQSIHTFVEAEQYNIDSFMQRLQAGTLEYVSATPWRKIHGGTAQGELIGGYLGNYALIQNTKYYSLEKNKKYLLFLEDHEKFIEPAAVSRYLTALEQDGIFDLTSGLIFGHYSKHPRPLIKEILERIGNKYNIPVVWTEDFGHGNYNAIFPIGTRAELNADTGIFRFLESGIV</sequence>
<gene>
    <name evidence="9" type="primary">ykfA</name>
    <name evidence="9" type="ORF">RSSSTS7063_03288</name>
</gene>
<keyword evidence="10" id="KW-1185">Reference proteome</keyword>
<dbReference type="RefSeq" id="WP_243121653.1">
    <property type="nucleotide sequence ID" value="NZ_CABHMX010000047.1"/>
</dbReference>
<feature type="domain" description="LD-carboxypeptidase C-terminal" evidence="8">
    <location>
        <begin position="173"/>
        <end position="287"/>
    </location>
</feature>
<dbReference type="Gene3D" id="3.50.30.60">
    <property type="entry name" value="LD-carboxypeptidase A C-terminal domain-like"/>
    <property type="match status" value="1"/>
</dbReference>
<dbReference type="PANTHER" id="PTHR30237:SF2">
    <property type="entry name" value="MUREIN TETRAPEPTIDE CARBOXYPEPTIDASE"/>
    <property type="match status" value="1"/>
</dbReference>
<feature type="domain" description="LD-carboxypeptidase N-terminal" evidence="7">
    <location>
        <begin position="15"/>
        <end position="130"/>
    </location>
</feature>
<evidence type="ECO:0000259" key="7">
    <source>
        <dbReference type="Pfam" id="PF02016"/>
    </source>
</evidence>
<evidence type="ECO:0000256" key="6">
    <source>
        <dbReference type="PIRSR" id="PIRSR028757-1"/>
    </source>
</evidence>
<dbReference type="InterPro" id="IPR040449">
    <property type="entry name" value="Peptidase_S66_N"/>
</dbReference>
<keyword evidence="4 9" id="KW-0378">Hydrolase</keyword>
<dbReference type="PIRSF" id="PIRSF028757">
    <property type="entry name" value="LD-carboxypeptidase"/>
    <property type="match status" value="1"/>
</dbReference>
<dbReference type="SUPFAM" id="SSF141986">
    <property type="entry name" value="LD-carboxypeptidase A C-terminal domain-like"/>
    <property type="match status" value="1"/>
</dbReference>
<feature type="active site" description="Nucleophile" evidence="6">
    <location>
        <position position="110"/>
    </location>
</feature>
<dbReference type="PANTHER" id="PTHR30237">
    <property type="entry name" value="MURAMOYLTETRAPEPTIDE CARBOXYPEPTIDASE"/>
    <property type="match status" value="1"/>
</dbReference>
<dbReference type="Pfam" id="PF17676">
    <property type="entry name" value="Peptidase_S66C"/>
    <property type="match status" value="1"/>
</dbReference>
<dbReference type="InterPro" id="IPR029062">
    <property type="entry name" value="Class_I_gatase-like"/>
</dbReference>
<organism evidence="9 10">
    <name type="scientific">Blautia luti</name>
    <dbReference type="NCBI Taxonomy" id="89014"/>
    <lineage>
        <taxon>Bacteria</taxon>
        <taxon>Bacillati</taxon>
        <taxon>Bacillota</taxon>
        <taxon>Clostridia</taxon>
        <taxon>Lachnospirales</taxon>
        <taxon>Lachnospiraceae</taxon>
        <taxon>Blautia</taxon>
    </lineage>
</organism>
<accession>A0A564W0J5</accession>
<evidence type="ECO:0000256" key="5">
    <source>
        <dbReference type="ARBA" id="ARBA00022825"/>
    </source>
</evidence>
<evidence type="ECO:0000256" key="4">
    <source>
        <dbReference type="ARBA" id="ARBA00022801"/>
    </source>
</evidence>
<dbReference type="Gene3D" id="3.40.50.10740">
    <property type="entry name" value="Class I glutamine amidotransferase-like"/>
    <property type="match status" value="1"/>
</dbReference>
<dbReference type="InterPro" id="IPR003507">
    <property type="entry name" value="S66_fam"/>
</dbReference>
<dbReference type="EC" id="3.4.16.-" evidence="9"/>
<name>A0A564W0J5_9FIRM</name>
<protein>
    <submittedName>
        <fullName evidence="9">Putative murein peptide carboxypeptidase</fullName>
        <ecNumber evidence="9">3.4.16.-</ecNumber>
    </submittedName>
</protein>
<dbReference type="GO" id="GO:0008236">
    <property type="term" value="F:serine-type peptidase activity"/>
    <property type="evidence" value="ECO:0007669"/>
    <property type="project" value="UniProtKB-KW"/>
</dbReference>
<keyword evidence="3" id="KW-0645">Protease</keyword>
<dbReference type="InterPro" id="IPR027478">
    <property type="entry name" value="LdcA_N"/>
</dbReference>
<evidence type="ECO:0000259" key="8">
    <source>
        <dbReference type="Pfam" id="PF17676"/>
    </source>
</evidence>
<dbReference type="EMBL" id="CABHNW010000075">
    <property type="protein sequence ID" value="VUX38316.1"/>
    <property type="molecule type" value="Genomic_DNA"/>
</dbReference>
<dbReference type="Pfam" id="PF02016">
    <property type="entry name" value="Peptidase_S66"/>
    <property type="match status" value="1"/>
</dbReference>
<proteinExistence type="inferred from homology"/>
<keyword evidence="5" id="KW-0720">Serine protease</keyword>
<dbReference type="GO" id="GO:0004180">
    <property type="term" value="F:carboxypeptidase activity"/>
    <property type="evidence" value="ECO:0007669"/>
    <property type="project" value="UniProtKB-KW"/>
</dbReference>
<evidence type="ECO:0000256" key="1">
    <source>
        <dbReference type="ARBA" id="ARBA00010233"/>
    </source>
</evidence>
<evidence type="ECO:0000256" key="2">
    <source>
        <dbReference type="ARBA" id="ARBA00022645"/>
    </source>
</evidence>
<feature type="active site" description="Charge relay system" evidence="6">
    <location>
        <position position="272"/>
    </location>
</feature>
<reference evidence="9 10" key="1">
    <citation type="submission" date="2019-07" db="EMBL/GenBank/DDBJ databases">
        <authorList>
            <person name="Hibberd C M."/>
            <person name="Gehrig L. J."/>
            <person name="Chang H.-W."/>
            <person name="Venkatesh S."/>
        </authorList>
    </citation>
    <scope>NUCLEOTIDE SEQUENCE [LARGE SCALE GENOMIC DNA]</scope>
    <source>
        <strain evidence="9">Blautia_luti_SSTS_Bg7063</strain>
    </source>
</reference>
<evidence type="ECO:0000313" key="10">
    <source>
        <dbReference type="Proteomes" id="UP000408482"/>
    </source>
</evidence>
<dbReference type="InterPro" id="IPR040921">
    <property type="entry name" value="Peptidase_S66C"/>
</dbReference>
<dbReference type="CDD" id="cd07025">
    <property type="entry name" value="Peptidase_S66"/>
    <property type="match status" value="1"/>
</dbReference>
<feature type="active site" description="Charge relay system" evidence="6">
    <location>
        <position position="206"/>
    </location>
</feature>